<dbReference type="SUPFAM" id="SSF53098">
    <property type="entry name" value="Ribonuclease H-like"/>
    <property type="match status" value="1"/>
</dbReference>
<dbReference type="HOGENOM" id="CLU_131578_0_0_9"/>
<reference evidence="2 3" key="1">
    <citation type="submission" date="2010-08" db="EMBL/GenBank/DDBJ databases">
        <authorList>
            <person name="Weinstock G."/>
            <person name="Sodergren E."/>
            <person name="Clifton S."/>
            <person name="Fulton L."/>
            <person name="Fulton B."/>
            <person name="Courtney L."/>
            <person name="Fronick C."/>
            <person name="Harrison M."/>
            <person name="Strong C."/>
            <person name="Farmer C."/>
            <person name="Delahaunty K."/>
            <person name="Markovic C."/>
            <person name="Hall O."/>
            <person name="Minx P."/>
            <person name="Tomlinson C."/>
            <person name="Mitreva M."/>
            <person name="Hou S."/>
            <person name="Chen J."/>
            <person name="Wollam A."/>
            <person name="Pepin K.H."/>
            <person name="Johnson M."/>
            <person name="Bhonagiri V."/>
            <person name="Zhang X."/>
            <person name="Suruliraj S."/>
            <person name="Warren W."/>
            <person name="Chinwalla A."/>
            <person name="Mardis E.R."/>
            <person name="Wilson R.K."/>
        </authorList>
    </citation>
    <scope>NUCLEOTIDE SEQUENCE [LARGE SCALE GENOMIC DNA]</scope>
    <source>
        <strain evidence="2 3">F0399</strain>
    </source>
</reference>
<dbReference type="InterPro" id="IPR012337">
    <property type="entry name" value="RNaseH-like_sf"/>
</dbReference>
<dbReference type="AlphaFoldDB" id="E7N3G6"/>
<dbReference type="Gene3D" id="3.30.420.140">
    <property type="entry name" value="YqgF/RNase H-like domain"/>
    <property type="match status" value="1"/>
</dbReference>
<proteinExistence type="predicted"/>
<organism evidence="2 3">
    <name type="scientific">Selenomonas artemidis F0399</name>
    <dbReference type="NCBI Taxonomy" id="749551"/>
    <lineage>
        <taxon>Bacteria</taxon>
        <taxon>Bacillati</taxon>
        <taxon>Bacillota</taxon>
        <taxon>Negativicutes</taxon>
        <taxon>Selenomonadales</taxon>
        <taxon>Selenomonadaceae</taxon>
        <taxon>Selenomonas</taxon>
    </lineage>
</organism>
<dbReference type="RefSeq" id="WP_009350199.1">
    <property type="nucleotide sequence ID" value="NZ_GL638147.1"/>
</dbReference>
<name>E7N3G6_9FIRM</name>
<dbReference type="STRING" id="749551.HMPREF9555_01556"/>
<dbReference type="SMART" id="SM00732">
    <property type="entry name" value="YqgFc"/>
    <property type="match status" value="1"/>
</dbReference>
<accession>E7N3G6</accession>
<keyword evidence="3" id="KW-1185">Reference proteome</keyword>
<comment type="caution">
    <text evidence="2">The sequence shown here is derived from an EMBL/GenBank/DDBJ whole genome shotgun (WGS) entry which is preliminary data.</text>
</comment>
<dbReference type="GO" id="GO:0006139">
    <property type="term" value="P:nucleobase-containing compound metabolic process"/>
    <property type="evidence" value="ECO:0007669"/>
    <property type="project" value="InterPro"/>
</dbReference>
<dbReference type="EMBL" id="AECV01000034">
    <property type="protein sequence ID" value="EFW29280.1"/>
    <property type="molecule type" value="Genomic_DNA"/>
</dbReference>
<evidence type="ECO:0000313" key="3">
    <source>
        <dbReference type="Proteomes" id="UP000004633"/>
    </source>
</evidence>
<feature type="domain" description="YqgF/RNase H-like" evidence="1">
    <location>
        <begin position="2"/>
        <end position="85"/>
    </location>
</feature>
<evidence type="ECO:0000313" key="2">
    <source>
        <dbReference type="EMBL" id="EFW29280.1"/>
    </source>
</evidence>
<protein>
    <recommendedName>
        <fullName evidence="1">YqgF/RNase H-like domain-containing protein</fullName>
    </recommendedName>
</protein>
<dbReference type="Proteomes" id="UP000004633">
    <property type="component" value="Unassembled WGS sequence"/>
</dbReference>
<sequence>MSTVLAIDPGRDKCGIAVLSPQGDILLHEIVPTGALETRVSELAAEYAPRIIMGDGTTSAATKARIEAQVGAVTLVDEYRTTEEGRRLYWAENPPRGWRRLVPRGLLTPTVPVDDFAAVALARRFLAGTARRD</sequence>
<evidence type="ECO:0000259" key="1">
    <source>
        <dbReference type="SMART" id="SM00732"/>
    </source>
</evidence>
<dbReference type="InterPro" id="IPR037027">
    <property type="entry name" value="YqgF/RNaseH-like_dom_sf"/>
</dbReference>
<gene>
    <name evidence="2" type="ORF">HMPREF9555_01556</name>
</gene>
<dbReference type="InterPro" id="IPR006641">
    <property type="entry name" value="YqgF/RNaseH-like_dom"/>
</dbReference>